<gene>
    <name evidence="3" type="ORF">FRUB_04843</name>
</gene>
<accession>A0A225DHJ4</accession>
<dbReference type="GO" id="GO:0016887">
    <property type="term" value="F:ATP hydrolysis activity"/>
    <property type="evidence" value="ECO:0007669"/>
    <property type="project" value="InterPro"/>
</dbReference>
<dbReference type="PANTHER" id="PTHR43581">
    <property type="entry name" value="ATP/GTP PHOSPHATASE"/>
    <property type="match status" value="1"/>
</dbReference>
<organism evidence="3 4">
    <name type="scientific">Fimbriiglobus ruber</name>
    <dbReference type="NCBI Taxonomy" id="1908690"/>
    <lineage>
        <taxon>Bacteria</taxon>
        <taxon>Pseudomonadati</taxon>
        <taxon>Planctomycetota</taxon>
        <taxon>Planctomycetia</taxon>
        <taxon>Gemmatales</taxon>
        <taxon>Gemmataceae</taxon>
        <taxon>Fimbriiglobus</taxon>
    </lineage>
</organism>
<reference evidence="4" key="1">
    <citation type="submission" date="2017-06" db="EMBL/GenBank/DDBJ databases">
        <title>Genome analysis of Fimbriiglobus ruber SP5, the first member of the order Planctomycetales with confirmed chitinolytic capability.</title>
        <authorList>
            <person name="Ravin N.V."/>
            <person name="Rakitin A.L."/>
            <person name="Ivanova A.A."/>
            <person name="Beletsky A.V."/>
            <person name="Kulichevskaya I.S."/>
            <person name="Mardanov A.V."/>
            <person name="Dedysh S.N."/>
        </authorList>
    </citation>
    <scope>NUCLEOTIDE SEQUENCE [LARGE SCALE GENOMIC DNA]</scope>
    <source>
        <strain evidence="4">SP5</strain>
    </source>
</reference>
<evidence type="ECO:0000313" key="3">
    <source>
        <dbReference type="EMBL" id="OWK40951.1"/>
    </source>
</evidence>
<dbReference type="Pfam" id="PF13304">
    <property type="entry name" value="AAA_21"/>
    <property type="match status" value="1"/>
</dbReference>
<evidence type="ECO:0000256" key="1">
    <source>
        <dbReference type="SAM" id="MobiDB-lite"/>
    </source>
</evidence>
<name>A0A225DHJ4_9BACT</name>
<dbReference type="SUPFAM" id="SSF52540">
    <property type="entry name" value="P-loop containing nucleoside triphosphate hydrolases"/>
    <property type="match status" value="1"/>
</dbReference>
<dbReference type="Proteomes" id="UP000214646">
    <property type="component" value="Unassembled WGS sequence"/>
</dbReference>
<dbReference type="EMBL" id="NIDE01000007">
    <property type="protein sequence ID" value="OWK40951.1"/>
    <property type="molecule type" value="Genomic_DNA"/>
</dbReference>
<dbReference type="InterPro" id="IPR051396">
    <property type="entry name" value="Bact_Antivir_Def_Nuclease"/>
</dbReference>
<dbReference type="PANTHER" id="PTHR43581:SF2">
    <property type="entry name" value="EXCINUCLEASE ATPASE SUBUNIT"/>
    <property type="match status" value="1"/>
</dbReference>
<protein>
    <submittedName>
        <fullName evidence="3">Putative ATP binding protein SugR</fullName>
    </submittedName>
</protein>
<sequence length="534" mass="60058">MQGKDTTSGDLESTPAADRQTPNVGHERTSAGGRGNILERACRACRPKKLLIHRMNPSCICVPLQSGVFWLRAAASALVSWCFSGGAGALPMFIEKLSLRNVRTFLDNELIFLHPETTFRTRKQKVVPRSPTAKLLPKPKLTNVNLLLGDNASGKTTVLQSIALSSLGPAARESQIGFRPFVRVNSPSDPPRQPDERNRAFVTSSFLLHSQDYTSRTQLNYQPGERVEGRIRIHKEGELESIHFVPPGQDDDLWQPVYRSSNDSFFCVAYGATRRVDLDQAGGQGPFGKTSFLRGQRVQSVFQEAYQLYPLQYWLPALKGTNRKRFKQIIKILSHLLKSGSYSFDGKMREDEYVFSRGGTAIKFQNLSDGYRAFIGWVADLLYHMSFACPPDKSLLEMQGVVMVDEIDLHLHPRWQMKVVRTIAKTFPNLQFIFTSHSPLVASSLEWMNIITLKTSPTRNVTKDRRFSEGIHGLDADQVLISNFFGLATTRTDEKASRLDRLTERAREGDDEAAKKVIEELATGSEDEEWSDSQ</sequence>
<evidence type="ECO:0000259" key="2">
    <source>
        <dbReference type="Pfam" id="PF13304"/>
    </source>
</evidence>
<dbReference type="GO" id="GO:0005524">
    <property type="term" value="F:ATP binding"/>
    <property type="evidence" value="ECO:0007669"/>
    <property type="project" value="InterPro"/>
</dbReference>
<dbReference type="InterPro" id="IPR027417">
    <property type="entry name" value="P-loop_NTPase"/>
</dbReference>
<proteinExistence type="predicted"/>
<dbReference type="Gene3D" id="3.40.50.300">
    <property type="entry name" value="P-loop containing nucleotide triphosphate hydrolases"/>
    <property type="match status" value="2"/>
</dbReference>
<dbReference type="AlphaFoldDB" id="A0A225DHJ4"/>
<comment type="caution">
    <text evidence="3">The sequence shown here is derived from an EMBL/GenBank/DDBJ whole genome shotgun (WGS) entry which is preliminary data.</text>
</comment>
<feature type="region of interest" description="Disordered" evidence="1">
    <location>
        <begin position="1"/>
        <end position="32"/>
    </location>
</feature>
<keyword evidence="4" id="KW-1185">Reference proteome</keyword>
<dbReference type="InterPro" id="IPR003959">
    <property type="entry name" value="ATPase_AAA_core"/>
</dbReference>
<evidence type="ECO:0000313" key="4">
    <source>
        <dbReference type="Proteomes" id="UP000214646"/>
    </source>
</evidence>
<feature type="domain" description="ATPase AAA-type core" evidence="2">
    <location>
        <begin position="340"/>
        <end position="441"/>
    </location>
</feature>
<feature type="compositionally biased region" description="Polar residues" evidence="1">
    <location>
        <begin position="1"/>
        <end position="11"/>
    </location>
</feature>